<accession>A0A8W8P1I0</accession>
<keyword evidence="1" id="KW-0732">Signal</keyword>
<evidence type="ECO:0000313" key="2">
    <source>
        <dbReference type="EnsemblMetazoa" id="G9029.1:cds"/>
    </source>
</evidence>
<proteinExistence type="predicted"/>
<feature type="chain" id="PRO_5036467334" evidence="1">
    <location>
        <begin position="24"/>
        <end position="145"/>
    </location>
</feature>
<evidence type="ECO:0000256" key="1">
    <source>
        <dbReference type="SAM" id="SignalP"/>
    </source>
</evidence>
<dbReference type="AlphaFoldDB" id="A0A8W8P1I0"/>
<organism evidence="2 3">
    <name type="scientific">Magallana gigas</name>
    <name type="common">Pacific oyster</name>
    <name type="synonym">Crassostrea gigas</name>
    <dbReference type="NCBI Taxonomy" id="29159"/>
    <lineage>
        <taxon>Eukaryota</taxon>
        <taxon>Metazoa</taxon>
        <taxon>Spiralia</taxon>
        <taxon>Lophotrochozoa</taxon>
        <taxon>Mollusca</taxon>
        <taxon>Bivalvia</taxon>
        <taxon>Autobranchia</taxon>
        <taxon>Pteriomorphia</taxon>
        <taxon>Ostreida</taxon>
        <taxon>Ostreoidea</taxon>
        <taxon>Ostreidae</taxon>
        <taxon>Magallana</taxon>
    </lineage>
</organism>
<protein>
    <submittedName>
        <fullName evidence="2">Uncharacterized protein</fullName>
    </submittedName>
</protein>
<dbReference type="Proteomes" id="UP000005408">
    <property type="component" value="Unassembled WGS sequence"/>
</dbReference>
<sequence>HRQAMERTTFAVFILALMGFVCGGGYEYPEGGNNFPHPGGQYTPYRVSHPGGQYPPYPVSHPGGQYTPIPVHQGPVYPPTGPNYPLNCDRVCIPEFCMPPFATCPNFPQARCVGVCCEARFFIGGVDVTPLCRGPTIPGRPPKKY</sequence>
<name>A0A8W8P1I0_MAGGI</name>
<keyword evidence="3" id="KW-1185">Reference proteome</keyword>
<evidence type="ECO:0000313" key="3">
    <source>
        <dbReference type="Proteomes" id="UP000005408"/>
    </source>
</evidence>
<dbReference type="EnsemblMetazoa" id="G9029.1">
    <property type="protein sequence ID" value="G9029.1:cds"/>
    <property type="gene ID" value="G9029"/>
</dbReference>
<feature type="signal peptide" evidence="1">
    <location>
        <begin position="1"/>
        <end position="23"/>
    </location>
</feature>
<reference evidence="2" key="1">
    <citation type="submission" date="2022-08" db="UniProtKB">
        <authorList>
            <consortium name="EnsemblMetazoa"/>
        </authorList>
    </citation>
    <scope>IDENTIFICATION</scope>
    <source>
        <strain evidence="2">05x7-T-G4-1.051#20</strain>
    </source>
</reference>